<comment type="caution">
    <text evidence="2">The sequence shown here is derived from an EMBL/GenBank/DDBJ whole genome shotgun (WGS) entry which is preliminary data.</text>
</comment>
<organism evidence="2 3">
    <name type="scientific">Reticulomyxa filosa</name>
    <dbReference type="NCBI Taxonomy" id="46433"/>
    <lineage>
        <taxon>Eukaryota</taxon>
        <taxon>Sar</taxon>
        <taxon>Rhizaria</taxon>
        <taxon>Retaria</taxon>
        <taxon>Foraminifera</taxon>
        <taxon>Monothalamids</taxon>
        <taxon>Reticulomyxidae</taxon>
        <taxon>Reticulomyxa</taxon>
    </lineage>
</organism>
<dbReference type="EMBL" id="ASPP01018049">
    <property type="protein sequence ID" value="ETO16605.1"/>
    <property type="molecule type" value="Genomic_DNA"/>
</dbReference>
<evidence type="ECO:0000313" key="3">
    <source>
        <dbReference type="Proteomes" id="UP000023152"/>
    </source>
</evidence>
<name>X6MU03_RETFI</name>
<keyword evidence="3" id="KW-1185">Reference proteome</keyword>
<reference evidence="2 3" key="1">
    <citation type="journal article" date="2013" name="Curr. Biol.">
        <title>The Genome of the Foraminiferan Reticulomyxa filosa.</title>
        <authorList>
            <person name="Glockner G."/>
            <person name="Hulsmann N."/>
            <person name="Schleicher M."/>
            <person name="Noegel A.A."/>
            <person name="Eichinger L."/>
            <person name="Gallinger C."/>
            <person name="Pawlowski J."/>
            <person name="Sierra R."/>
            <person name="Euteneuer U."/>
            <person name="Pillet L."/>
            <person name="Moustafa A."/>
            <person name="Platzer M."/>
            <person name="Groth M."/>
            <person name="Szafranski K."/>
            <person name="Schliwa M."/>
        </authorList>
    </citation>
    <scope>NUCLEOTIDE SEQUENCE [LARGE SCALE GENOMIC DNA]</scope>
</reference>
<dbReference type="AlphaFoldDB" id="X6MU03"/>
<sequence>TQTLNRDESSKDEKSRTTTTSDANETKTKHDNEQSEKTTTNVSKNKDNDIVVCKIFFPLVAIIIPKWLSLHNVNAMNEFAQKRTKSTLDYVSTQSSTIDEVMVSKDMSSATFPLANSLSSPLSPNGEGII</sequence>
<evidence type="ECO:0000313" key="2">
    <source>
        <dbReference type="EMBL" id="ETO16605.1"/>
    </source>
</evidence>
<gene>
    <name evidence="2" type="ORF">RFI_20737</name>
</gene>
<proteinExistence type="predicted"/>
<accession>X6MU03</accession>
<feature type="compositionally biased region" description="Basic and acidic residues" evidence="1">
    <location>
        <begin position="24"/>
        <end position="36"/>
    </location>
</feature>
<dbReference type="Proteomes" id="UP000023152">
    <property type="component" value="Unassembled WGS sequence"/>
</dbReference>
<evidence type="ECO:0000256" key="1">
    <source>
        <dbReference type="SAM" id="MobiDB-lite"/>
    </source>
</evidence>
<protein>
    <submittedName>
        <fullName evidence="2">Uncharacterized protein</fullName>
    </submittedName>
</protein>
<feature type="compositionally biased region" description="Basic and acidic residues" evidence="1">
    <location>
        <begin position="1"/>
        <end position="16"/>
    </location>
</feature>
<feature type="region of interest" description="Disordered" evidence="1">
    <location>
        <begin position="1"/>
        <end position="44"/>
    </location>
</feature>
<feature type="non-terminal residue" evidence="2">
    <location>
        <position position="1"/>
    </location>
</feature>